<sequence>MIYMKDGKLLVKDGKLCSTCCALECPAEEDIGFVLSATWCEACFGTGGWTDLVIPIAGHGNFSLVEETSIFCRYYWQDNQAVYRSNFYFYKGGINRGKVFFDFYAHSGSPITKWIFYKCSENPTAQNPAPNLYD</sequence>
<evidence type="ECO:0000313" key="1">
    <source>
        <dbReference type="EMBL" id="GAH69886.1"/>
    </source>
</evidence>
<dbReference type="EMBL" id="BARU01025733">
    <property type="protein sequence ID" value="GAH69886.1"/>
    <property type="molecule type" value="Genomic_DNA"/>
</dbReference>
<feature type="non-terminal residue" evidence="1">
    <location>
        <position position="134"/>
    </location>
</feature>
<protein>
    <submittedName>
        <fullName evidence="1">Uncharacterized protein</fullName>
    </submittedName>
</protein>
<dbReference type="AlphaFoldDB" id="X1HIA7"/>
<accession>X1HIA7</accession>
<organism evidence="1">
    <name type="scientific">marine sediment metagenome</name>
    <dbReference type="NCBI Taxonomy" id="412755"/>
    <lineage>
        <taxon>unclassified sequences</taxon>
        <taxon>metagenomes</taxon>
        <taxon>ecological metagenomes</taxon>
    </lineage>
</organism>
<comment type="caution">
    <text evidence="1">The sequence shown here is derived from an EMBL/GenBank/DDBJ whole genome shotgun (WGS) entry which is preliminary data.</text>
</comment>
<proteinExistence type="predicted"/>
<reference evidence="1" key="1">
    <citation type="journal article" date="2014" name="Front. Microbiol.">
        <title>High frequency of phylogenetically diverse reductive dehalogenase-homologous genes in deep subseafloor sedimentary metagenomes.</title>
        <authorList>
            <person name="Kawai M."/>
            <person name="Futagami T."/>
            <person name="Toyoda A."/>
            <person name="Takaki Y."/>
            <person name="Nishi S."/>
            <person name="Hori S."/>
            <person name="Arai W."/>
            <person name="Tsubouchi T."/>
            <person name="Morono Y."/>
            <person name="Uchiyama I."/>
            <person name="Ito T."/>
            <person name="Fujiyama A."/>
            <person name="Inagaki F."/>
            <person name="Takami H."/>
        </authorList>
    </citation>
    <scope>NUCLEOTIDE SEQUENCE</scope>
    <source>
        <strain evidence="1">Expedition CK06-06</strain>
    </source>
</reference>
<gene>
    <name evidence="1" type="ORF">S03H2_41424</name>
</gene>
<name>X1HIA7_9ZZZZ</name>